<dbReference type="EMBL" id="CADCUT010000190">
    <property type="protein sequence ID" value="CAA9430216.1"/>
    <property type="molecule type" value="Genomic_DNA"/>
</dbReference>
<reference evidence="1" key="1">
    <citation type="submission" date="2020-02" db="EMBL/GenBank/DDBJ databases">
        <authorList>
            <person name="Meier V. D."/>
        </authorList>
    </citation>
    <scope>NUCLEOTIDE SEQUENCE</scope>
    <source>
        <strain evidence="1">AVDCRST_MAG03</strain>
    </source>
</reference>
<sequence>GRSRVQSCFGSRRACWRRPAVAALQLRGAWAGVGRGQEANRAVAPRPFFLPAL</sequence>
<name>A0A6J4Q2E4_9ACTN</name>
<organism evidence="1">
    <name type="scientific">uncultured Rubrobacteraceae bacterium</name>
    <dbReference type="NCBI Taxonomy" id="349277"/>
    <lineage>
        <taxon>Bacteria</taxon>
        <taxon>Bacillati</taxon>
        <taxon>Actinomycetota</taxon>
        <taxon>Rubrobacteria</taxon>
        <taxon>Rubrobacterales</taxon>
        <taxon>Rubrobacteraceae</taxon>
        <taxon>environmental samples</taxon>
    </lineage>
</organism>
<feature type="non-terminal residue" evidence="1">
    <location>
        <position position="1"/>
    </location>
</feature>
<evidence type="ECO:0000313" key="1">
    <source>
        <dbReference type="EMBL" id="CAA9430216.1"/>
    </source>
</evidence>
<feature type="non-terminal residue" evidence="1">
    <location>
        <position position="53"/>
    </location>
</feature>
<accession>A0A6J4Q2E4</accession>
<gene>
    <name evidence="1" type="ORF">AVDCRST_MAG03-3182</name>
</gene>
<proteinExistence type="predicted"/>
<protein>
    <submittedName>
        <fullName evidence="1">Uncharacterized protein</fullName>
    </submittedName>
</protein>
<dbReference type="AlphaFoldDB" id="A0A6J4Q2E4"/>